<dbReference type="PANTHER" id="PTHR42713">
    <property type="entry name" value="HISTIDINE KINASE-RELATED"/>
    <property type="match status" value="1"/>
</dbReference>
<dbReference type="CDD" id="cd17536">
    <property type="entry name" value="REC_YesN-like"/>
    <property type="match status" value="1"/>
</dbReference>
<comment type="caution">
    <text evidence="13">The sequence shown here is derived from an EMBL/GenBank/DDBJ whole genome shotgun (WGS) entry which is preliminary data.</text>
</comment>
<organism evidence="13 14">
    <name type="scientific">Jingyaoa shaoxingensis</name>
    <dbReference type="NCBI Taxonomy" id="2763671"/>
    <lineage>
        <taxon>Bacteria</taxon>
        <taxon>Bacillati</taxon>
        <taxon>Bacillota</taxon>
        <taxon>Clostridia</taxon>
        <taxon>Lachnospirales</taxon>
        <taxon>Lachnospiraceae</taxon>
        <taxon>Jingyaoa</taxon>
    </lineage>
</organism>
<dbReference type="PANTHER" id="PTHR42713:SF3">
    <property type="entry name" value="TRANSCRIPTIONAL REGULATORY PROTEIN HPTR"/>
    <property type="match status" value="1"/>
</dbReference>
<evidence type="ECO:0000259" key="11">
    <source>
        <dbReference type="PROSITE" id="PS01124"/>
    </source>
</evidence>
<dbReference type="Pfam" id="PF00072">
    <property type="entry name" value="Response_reg"/>
    <property type="match status" value="1"/>
</dbReference>
<keyword evidence="5" id="KW-0902">Two-component regulatory system</keyword>
<proteinExistence type="predicted"/>
<keyword evidence="4 10" id="KW-0597">Phosphoprotein</keyword>
<evidence type="ECO:0000256" key="10">
    <source>
        <dbReference type="PROSITE-ProRule" id="PRU00169"/>
    </source>
</evidence>
<dbReference type="SUPFAM" id="SSF46689">
    <property type="entry name" value="Homeodomain-like"/>
    <property type="match status" value="2"/>
</dbReference>
<dbReference type="InterPro" id="IPR018060">
    <property type="entry name" value="HTH_AraC"/>
</dbReference>
<evidence type="ECO:0000259" key="12">
    <source>
        <dbReference type="PROSITE" id="PS50110"/>
    </source>
</evidence>
<sequence length="531" mass="60906">MGNLKVVIADDEERICQLIQALINWDRLGMEIAGMAHNGIEAFDVVQKVCPDILITDIRMPGLSGLELIEKVKEACPEVEIIIISGYAHFEYAQQAIRFGVGHYLLKPINKAELTETLEKLKSKIGQRQEFERDKQVLIQKAQKNEDYMRSKLLTQLLNGEPVSLTEEILQNQYGITLKAGLIQPFSLKMDCEEEALGTSSVSVLMEKALEILDRNLREKRLDPIMECQGFYCIGLLNYESRQQEDVRRILKNALAQMELQKAIFKSVEFSMALGKAVRRAEELEDAGPELSRLICQRLVKGSGRILEQQENYSSLQGERLLDKYIREITHAVEVMSTDLADESAVYLQKKVSEARNPRGCDILDLVYSAADVFTACIQIANRTECLEAFRRQCEQCASVEKLFATLREFQQKYVREIEEKRENDRVRPIRRAKEYIQNHYGEPITLEEVSSEVGLSPTYFSVLFKKTEGEGFARYLINVRMEQAKILLRETNLPVVEICKKVGYNDLKHFTQTFEKSTEVKPSTYRKLYG</sequence>
<keyword evidence="14" id="KW-1185">Reference proteome</keyword>
<protein>
    <recommendedName>
        <fullName evidence="2">Stage 0 sporulation protein A homolog</fullName>
    </recommendedName>
</protein>
<evidence type="ECO:0000256" key="9">
    <source>
        <dbReference type="ARBA" id="ARBA00024867"/>
    </source>
</evidence>
<evidence type="ECO:0000256" key="5">
    <source>
        <dbReference type="ARBA" id="ARBA00023012"/>
    </source>
</evidence>
<dbReference type="Gene3D" id="3.40.50.2300">
    <property type="match status" value="1"/>
</dbReference>
<evidence type="ECO:0000256" key="2">
    <source>
        <dbReference type="ARBA" id="ARBA00018672"/>
    </source>
</evidence>
<evidence type="ECO:0000313" key="14">
    <source>
        <dbReference type="Proteomes" id="UP000657421"/>
    </source>
</evidence>
<dbReference type="Proteomes" id="UP000657421">
    <property type="component" value="Unassembled WGS sequence"/>
</dbReference>
<dbReference type="PROSITE" id="PS01124">
    <property type="entry name" value="HTH_ARAC_FAMILY_2"/>
    <property type="match status" value="1"/>
</dbReference>
<keyword evidence="7" id="KW-0238">DNA-binding</keyword>
<feature type="domain" description="Response regulatory" evidence="12">
    <location>
        <begin position="5"/>
        <end position="122"/>
    </location>
</feature>
<name>A0ABR7NCE3_9FIRM</name>
<evidence type="ECO:0000256" key="8">
    <source>
        <dbReference type="ARBA" id="ARBA00023163"/>
    </source>
</evidence>
<dbReference type="InterPro" id="IPR011006">
    <property type="entry name" value="CheY-like_superfamily"/>
</dbReference>
<feature type="domain" description="HTH araC/xylS-type" evidence="11">
    <location>
        <begin position="431"/>
        <end position="529"/>
    </location>
</feature>
<keyword evidence="3" id="KW-0963">Cytoplasm</keyword>
<evidence type="ECO:0000256" key="1">
    <source>
        <dbReference type="ARBA" id="ARBA00004496"/>
    </source>
</evidence>
<dbReference type="EMBL" id="JACRSZ010000015">
    <property type="protein sequence ID" value="MBC8574076.1"/>
    <property type="molecule type" value="Genomic_DNA"/>
</dbReference>
<dbReference type="Gene3D" id="1.10.10.60">
    <property type="entry name" value="Homeodomain-like"/>
    <property type="match status" value="2"/>
</dbReference>
<comment type="function">
    <text evidence="9">May play the central regulatory role in sporulation. It may be an element of the effector pathway responsible for the activation of sporulation genes in response to nutritional stress. Spo0A may act in concert with spo0H (a sigma factor) to control the expression of some genes that are critical to the sporulation process.</text>
</comment>
<accession>A0ABR7NCE3</accession>
<keyword evidence="6" id="KW-0805">Transcription regulation</keyword>
<dbReference type="Pfam" id="PF12833">
    <property type="entry name" value="HTH_18"/>
    <property type="match status" value="1"/>
</dbReference>
<dbReference type="InterPro" id="IPR009057">
    <property type="entry name" value="Homeodomain-like_sf"/>
</dbReference>
<evidence type="ECO:0000256" key="4">
    <source>
        <dbReference type="ARBA" id="ARBA00022553"/>
    </source>
</evidence>
<dbReference type="InterPro" id="IPR051552">
    <property type="entry name" value="HptR"/>
</dbReference>
<keyword evidence="8" id="KW-0804">Transcription</keyword>
<evidence type="ECO:0000256" key="7">
    <source>
        <dbReference type="ARBA" id="ARBA00023125"/>
    </source>
</evidence>
<evidence type="ECO:0000313" key="13">
    <source>
        <dbReference type="EMBL" id="MBC8574076.1"/>
    </source>
</evidence>
<reference evidence="13 14" key="1">
    <citation type="submission" date="2020-08" db="EMBL/GenBank/DDBJ databases">
        <title>Genome public.</title>
        <authorList>
            <person name="Liu C."/>
            <person name="Sun Q."/>
        </authorList>
    </citation>
    <scope>NUCLEOTIDE SEQUENCE [LARGE SCALE GENOMIC DNA]</scope>
    <source>
        <strain evidence="13 14">NSJ-46</strain>
    </source>
</reference>
<dbReference type="InterPro" id="IPR001789">
    <property type="entry name" value="Sig_transdc_resp-reg_receiver"/>
</dbReference>
<dbReference type="SMART" id="SM00342">
    <property type="entry name" value="HTH_ARAC"/>
    <property type="match status" value="1"/>
</dbReference>
<feature type="modified residue" description="4-aspartylphosphate" evidence="10">
    <location>
        <position position="57"/>
    </location>
</feature>
<dbReference type="PROSITE" id="PS50110">
    <property type="entry name" value="RESPONSE_REGULATORY"/>
    <property type="match status" value="1"/>
</dbReference>
<evidence type="ECO:0000256" key="3">
    <source>
        <dbReference type="ARBA" id="ARBA00022490"/>
    </source>
</evidence>
<dbReference type="SMART" id="SM00448">
    <property type="entry name" value="REC"/>
    <property type="match status" value="1"/>
</dbReference>
<evidence type="ECO:0000256" key="6">
    <source>
        <dbReference type="ARBA" id="ARBA00023015"/>
    </source>
</evidence>
<gene>
    <name evidence="13" type="ORF">H8716_13445</name>
</gene>
<dbReference type="SUPFAM" id="SSF52172">
    <property type="entry name" value="CheY-like"/>
    <property type="match status" value="1"/>
</dbReference>
<dbReference type="RefSeq" id="WP_249309574.1">
    <property type="nucleotide sequence ID" value="NZ_JACRSZ010000015.1"/>
</dbReference>
<comment type="subcellular location">
    <subcellularLocation>
        <location evidence="1">Cytoplasm</location>
    </subcellularLocation>
</comment>